<evidence type="ECO:0000256" key="2">
    <source>
        <dbReference type="ARBA" id="ARBA00022737"/>
    </source>
</evidence>
<evidence type="ECO:0000259" key="6">
    <source>
        <dbReference type="Pfam" id="PF14500"/>
    </source>
</evidence>
<keyword evidence="8" id="KW-1185">Reference proteome</keyword>
<dbReference type="SUPFAM" id="SSF48371">
    <property type="entry name" value="ARM repeat"/>
    <property type="match status" value="2"/>
</dbReference>
<name>A0A834YS25_TETSI</name>
<dbReference type="GO" id="GO:0005634">
    <property type="term" value="C:nucleus"/>
    <property type="evidence" value="ECO:0007669"/>
    <property type="project" value="UniProtKB-SubCell"/>
</dbReference>
<evidence type="ECO:0000256" key="3">
    <source>
        <dbReference type="ARBA" id="ARBA00023242"/>
    </source>
</evidence>
<keyword evidence="4" id="KW-0234">DNA repair</keyword>
<comment type="subcellular location">
    <subcellularLocation>
        <location evidence="1 4">Nucleus</location>
    </subcellularLocation>
</comment>
<dbReference type="Pfam" id="PF14500">
    <property type="entry name" value="MMS19_N"/>
    <property type="match status" value="1"/>
</dbReference>
<dbReference type="Proteomes" id="UP000655225">
    <property type="component" value="Unassembled WGS sequence"/>
</dbReference>
<reference evidence="7 8" key="1">
    <citation type="submission" date="2020-04" db="EMBL/GenBank/DDBJ databases">
        <title>Plant Genome Project.</title>
        <authorList>
            <person name="Zhang R.-G."/>
        </authorList>
    </citation>
    <scope>NUCLEOTIDE SEQUENCE [LARGE SCALE GENOMIC DNA]</scope>
    <source>
        <strain evidence="7">YNK0</strain>
        <tissue evidence="7">Leaf</tissue>
    </source>
</reference>
<keyword evidence="3 4" id="KW-0539">Nucleus</keyword>
<dbReference type="InterPro" id="IPR016024">
    <property type="entry name" value="ARM-type_fold"/>
</dbReference>
<keyword evidence="4" id="KW-0227">DNA damage</keyword>
<sequence>MHEEADWHALHGALIGCLALLRRKRNIGMIINSDARAVGQSYLQNLQVQSLGQHDRKLCFELLECLLDCYSDAVAPLGDDLVYGICEAIDAEKDPRCLILTFHLVEILARMFPDPSGPVASFSGELFDILGCYFPIHFTHPKNGDDDDIKRDDLSRALMLAFSSTPLFEPFAIPLLLEKLSSSLPLAKVDSLKYLSNCTLKYGADRMAKHAKSIWSSLKDSIYTSIPEELVLSLPPDSPDGRGLQENETAKEALICLQKVILQNDVIFFSLIVEDEDIELILSSVPSLRSYNDIPVESKQKLCATGYILSVAAKVSSASCNRVFGSFFPRLMDILGLSVRSSSGGCIGDDKCMLSERLNFGALYLCIELLAACRDLTMSFEEVTPQSISSEDTWVFLLQNFSSPLIGALSSFLVASINEDAYEPDIYSGVKGLQIMATFPGCFLQISKSISENILTTFMSIITMGYEKTLLWKMALKAIVQIGTFIEKSHEYDRVTSYMSVVVEKTVSLISLEDSAMPFPLKLEAISVIGTCGSKFMLRVIQGLEEAISAHFLDAAVKGNLQSTEILIQLLGCYSNKVLPWAVLFSALPNLVVSIAPPDKGNVESDIAPEMAGRSWNGLKGSNGWSIYRVGGELWNSLEQPNPRAIERHEQRTVIIVLFHKTGDFEQFTLRFAVKIWNLMENSTTFSIGVQGKELLDATMTAMKLAVRGCSEENQGLIIQKAYSVLSSSDTFPLKESLPVRTPVKLDELQLTQDVDSFSCRDDWLISLFASVIIAVLPQTHLPNVRVILKLFVTVLLRGHVPAAQALGSMVNKLPVKINGAEVSSGCTLEEATDILFMMCCSVFDTGTLRKGRCMDGSNEVDLINMSLKFSNNRLVQIHAMVGLAWIGKGLLMRGHEKVKDITMIFLRCLRSSSDMGIFPLQQGLLGDGSGKDIYPLVMKSAADAFHVLLSDSEFCLNKRFHATVRPLYKQHFFSTMMPILLSSITESDSSISRSMLYRAFGHVISDSPLIAVVTEARKIIPILLDGLSMLSVDIMDKDLTYSLLLVLSGILMDENACSRDNYSMSCCHVRAAPRKDLSHEKTVLGSDFIALAGLVSCQIMYCERYQRLLMIQRGMFAKKLLDVVKHGHQLHQEVFISEWKSNLSYFCLEYQVFQCWPDKPSLFSGRFFTIFLQPSAPNQDLKGTALGCKYVWTGERELKSHFICMVPSAKESGT</sequence>
<feature type="domain" description="MMS19 C-terminal" evidence="5">
    <location>
        <begin position="881"/>
        <end position="1055"/>
    </location>
</feature>
<evidence type="ECO:0000256" key="4">
    <source>
        <dbReference type="RuleBase" id="RU367072"/>
    </source>
</evidence>
<evidence type="ECO:0000256" key="1">
    <source>
        <dbReference type="ARBA" id="ARBA00004123"/>
    </source>
</evidence>
<comment type="function">
    <text evidence="4">Key component of the cytosolic iron-sulfur protein assembly (CIA) complex, a multiprotein complex that mediates the incorporation of iron-sulfur cluster into apoproteins specifically involved in DNA metabolism and genomic integrity. In the CIA complex, MMS19 acts as an adapter between early-acting CIA components and a subset of cellular target iron-sulfur proteins.</text>
</comment>
<dbReference type="OMA" id="FSFMPEF"/>
<dbReference type="GO" id="GO:0016226">
    <property type="term" value="P:iron-sulfur cluster assembly"/>
    <property type="evidence" value="ECO:0007669"/>
    <property type="project" value="UniProtKB-UniRule"/>
</dbReference>
<dbReference type="InterPro" id="IPR039920">
    <property type="entry name" value="MMS19"/>
</dbReference>
<protein>
    <recommendedName>
        <fullName evidence="4">MMS19 nucleotide excision repair protein</fullName>
    </recommendedName>
</protein>
<proteinExistence type="inferred from homology"/>
<accession>A0A834YS25</accession>
<dbReference type="EMBL" id="JABCRI010000015">
    <property type="protein sequence ID" value="KAF8393447.1"/>
    <property type="molecule type" value="Genomic_DNA"/>
</dbReference>
<comment type="caution">
    <text evidence="7">The sequence shown here is derived from an EMBL/GenBank/DDBJ whole genome shotgun (WGS) entry which is preliminary data.</text>
</comment>
<evidence type="ECO:0000313" key="7">
    <source>
        <dbReference type="EMBL" id="KAF8393447.1"/>
    </source>
</evidence>
<dbReference type="GO" id="GO:0051604">
    <property type="term" value="P:protein maturation"/>
    <property type="evidence" value="ECO:0007669"/>
    <property type="project" value="UniProtKB-UniRule"/>
</dbReference>
<comment type="similarity">
    <text evidence="4">Belongs to the MET18/MMS19 family.</text>
</comment>
<feature type="domain" description="MMS19 N-terminal" evidence="6">
    <location>
        <begin position="5"/>
        <end position="223"/>
    </location>
</feature>
<dbReference type="Pfam" id="PF12460">
    <property type="entry name" value="MMS19_C"/>
    <property type="match status" value="1"/>
</dbReference>
<dbReference type="GO" id="GO:0097361">
    <property type="term" value="C:cytosolic [4Fe-4S] assembly targeting complex"/>
    <property type="evidence" value="ECO:0007669"/>
    <property type="project" value="UniProtKB-UniRule"/>
</dbReference>
<dbReference type="PANTHER" id="PTHR12891:SF0">
    <property type="entry name" value="MMS19 NUCLEOTIDE EXCISION REPAIR PROTEIN HOMOLOG"/>
    <property type="match status" value="1"/>
</dbReference>
<dbReference type="PANTHER" id="PTHR12891">
    <property type="entry name" value="DNA REPAIR/TRANSCRIPTION PROTEIN MET18/MMS19"/>
    <property type="match status" value="1"/>
</dbReference>
<dbReference type="InterPro" id="IPR029240">
    <property type="entry name" value="MMS19_N"/>
</dbReference>
<organism evidence="7 8">
    <name type="scientific">Tetracentron sinense</name>
    <name type="common">Spur-leaf</name>
    <dbReference type="NCBI Taxonomy" id="13715"/>
    <lineage>
        <taxon>Eukaryota</taxon>
        <taxon>Viridiplantae</taxon>
        <taxon>Streptophyta</taxon>
        <taxon>Embryophyta</taxon>
        <taxon>Tracheophyta</taxon>
        <taxon>Spermatophyta</taxon>
        <taxon>Magnoliopsida</taxon>
        <taxon>Trochodendrales</taxon>
        <taxon>Trochodendraceae</taxon>
        <taxon>Tetracentron</taxon>
    </lineage>
</organism>
<keyword evidence="2" id="KW-0677">Repeat</keyword>
<evidence type="ECO:0000259" key="5">
    <source>
        <dbReference type="Pfam" id="PF12460"/>
    </source>
</evidence>
<evidence type="ECO:0000313" key="8">
    <source>
        <dbReference type="Proteomes" id="UP000655225"/>
    </source>
</evidence>
<dbReference type="AlphaFoldDB" id="A0A834YS25"/>
<gene>
    <name evidence="7" type="ORF">HHK36_021691</name>
</gene>
<dbReference type="GO" id="GO:0006281">
    <property type="term" value="P:DNA repair"/>
    <property type="evidence" value="ECO:0007669"/>
    <property type="project" value="UniProtKB-UniRule"/>
</dbReference>
<dbReference type="InterPro" id="IPR024687">
    <property type="entry name" value="MMS19_C"/>
</dbReference>
<dbReference type="OrthoDB" id="342900at2759"/>